<organism evidence="2 3">
    <name type="scientific">Rhizobium multihospitium</name>
    <dbReference type="NCBI Taxonomy" id="410764"/>
    <lineage>
        <taxon>Bacteria</taxon>
        <taxon>Pseudomonadati</taxon>
        <taxon>Pseudomonadota</taxon>
        <taxon>Alphaproteobacteria</taxon>
        <taxon>Hyphomicrobiales</taxon>
        <taxon>Rhizobiaceae</taxon>
        <taxon>Rhizobium/Agrobacterium group</taxon>
        <taxon>Rhizobium</taxon>
    </lineage>
</organism>
<dbReference type="EMBL" id="FMAG01000001">
    <property type="protein sequence ID" value="SCB07254.1"/>
    <property type="molecule type" value="Genomic_DNA"/>
</dbReference>
<dbReference type="STRING" id="410764.GA0061103_1056"/>
<dbReference type="Pfam" id="PF13302">
    <property type="entry name" value="Acetyltransf_3"/>
    <property type="match status" value="1"/>
</dbReference>
<dbReference type="PANTHER" id="PTHR43792">
    <property type="entry name" value="GNAT FAMILY, PUTATIVE (AFU_ORTHOLOGUE AFUA_3G00765)-RELATED-RELATED"/>
    <property type="match status" value="1"/>
</dbReference>
<evidence type="ECO:0000259" key="1">
    <source>
        <dbReference type="PROSITE" id="PS51186"/>
    </source>
</evidence>
<dbReference type="InterPro" id="IPR016181">
    <property type="entry name" value="Acyl_CoA_acyltransferase"/>
</dbReference>
<dbReference type="InterPro" id="IPR000182">
    <property type="entry name" value="GNAT_dom"/>
</dbReference>
<sequence>MANSWMEMRRSLLPSAKIACHRAIEINPSVPRSAMLTLETSRLVLRPWRDSDRAPFAAVNADAQVRQYYYPSLLTAAETDELIDEANAQLATEGFGFLAVERKADGALIGGAGLSRPGPEVPGDFPLEIGWILGHAYWRQGYAAEISRCCLDFAWQELHADCMIGYTSAINTPSRRAMEKIGMIQVDDGDFDDITVPPGNILRPHVLYRIDRPKQEIHE</sequence>
<name>A0A1C3TVL1_9HYPH</name>
<gene>
    <name evidence="2" type="ORF">GA0061103_1056</name>
</gene>
<dbReference type="PANTHER" id="PTHR43792:SF1">
    <property type="entry name" value="N-ACETYLTRANSFERASE DOMAIN-CONTAINING PROTEIN"/>
    <property type="match status" value="1"/>
</dbReference>
<keyword evidence="2" id="KW-0808">Transferase</keyword>
<keyword evidence="3" id="KW-1185">Reference proteome</keyword>
<proteinExistence type="predicted"/>
<evidence type="ECO:0000313" key="2">
    <source>
        <dbReference type="EMBL" id="SCB07254.1"/>
    </source>
</evidence>
<accession>A0A1C3TVL1</accession>
<evidence type="ECO:0000313" key="3">
    <source>
        <dbReference type="Proteomes" id="UP000199101"/>
    </source>
</evidence>
<dbReference type="Gene3D" id="3.40.630.30">
    <property type="match status" value="1"/>
</dbReference>
<dbReference type="AlphaFoldDB" id="A0A1C3TVL1"/>
<dbReference type="SUPFAM" id="SSF55729">
    <property type="entry name" value="Acyl-CoA N-acyltransferases (Nat)"/>
    <property type="match status" value="1"/>
</dbReference>
<dbReference type="GO" id="GO:0016747">
    <property type="term" value="F:acyltransferase activity, transferring groups other than amino-acyl groups"/>
    <property type="evidence" value="ECO:0007669"/>
    <property type="project" value="InterPro"/>
</dbReference>
<protein>
    <submittedName>
        <fullName evidence="2">Protein N-acetyltransferase, RimJ/RimL family</fullName>
    </submittedName>
</protein>
<reference evidence="3" key="1">
    <citation type="submission" date="2016-08" db="EMBL/GenBank/DDBJ databases">
        <authorList>
            <person name="Varghese N."/>
            <person name="Submissions Spin"/>
        </authorList>
    </citation>
    <scope>NUCLEOTIDE SEQUENCE [LARGE SCALE GENOMIC DNA]</scope>
    <source>
        <strain evidence="3">HAMBI 2975</strain>
    </source>
</reference>
<dbReference type="InterPro" id="IPR051531">
    <property type="entry name" value="N-acetyltransferase"/>
</dbReference>
<feature type="domain" description="N-acetyltransferase" evidence="1">
    <location>
        <begin position="43"/>
        <end position="213"/>
    </location>
</feature>
<dbReference type="PROSITE" id="PS51186">
    <property type="entry name" value="GNAT"/>
    <property type="match status" value="1"/>
</dbReference>
<dbReference type="Proteomes" id="UP000199101">
    <property type="component" value="Unassembled WGS sequence"/>
</dbReference>